<feature type="region of interest" description="Disordered" evidence="1">
    <location>
        <begin position="387"/>
        <end position="499"/>
    </location>
</feature>
<dbReference type="Proteomes" id="UP001626550">
    <property type="component" value="Unassembled WGS sequence"/>
</dbReference>
<keyword evidence="3" id="KW-1185">Reference proteome</keyword>
<organism evidence="2 3">
    <name type="scientific">Cichlidogyrus casuarinus</name>
    <dbReference type="NCBI Taxonomy" id="1844966"/>
    <lineage>
        <taxon>Eukaryota</taxon>
        <taxon>Metazoa</taxon>
        <taxon>Spiralia</taxon>
        <taxon>Lophotrochozoa</taxon>
        <taxon>Platyhelminthes</taxon>
        <taxon>Monogenea</taxon>
        <taxon>Monopisthocotylea</taxon>
        <taxon>Dactylogyridea</taxon>
        <taxon>Ancyrocephalidae</taxon>
        <taxon>Cichlidogyrus</taxon>
    </lineage>
</organism>
<evidence type="ECO:0000313" key="2">
    <source>
        <dbReference type="EMBL" id="KAL3310740.1"/>
    </source>
</evidence>
<gene>
    <name evidence="2" type="ORF">Ciccas_010692</name>
</gene>
<reference evidence="2 3" key="1">
    <citation type="submission" date="2024-11" db="EMBL/GenBank/DDBJ databases">
        <title>Adaptive evolution of stress response genes in parasites aligns with host niche diversity.</title>
        <authorList>
            <person name="Hahn C."/>
            <person name="Resl P."/>
        </authorList>
    </citation>
    <scope>NUCLEOTIDE SEQUENCE [LARGE SCALE GENOMIC DNA]</scope>
    <source>
        <strain evidence="2">EGGRZ-B1_66</strain>
        <tissue evidence="2">Body</tissue>
    </source>
</reference>
<evidence type="ECO:0000313" key="3">
    <source>
        <dbReference type="Proteomes" id="UP001626550"/>
    </source>
</evidence>
<comment type="caution">
    <text evidence="2">The sequence shown here is derived from an EMBL/GenBank/DDBJ whole genome shotgun (WGS) entry which is preliminary data.</text>
</comment>
<dbReference type="EMBL" id="JBJKFK010002682">
    <property type="protein sequence ID" value="KAL3310740.1"/>
    <property type="molecule type" value="Genomic_DNA"/>
</dbReference>
<name>A0ABD2PTE6_9PLAT</name>
<sequence length="560" mass="63770">MSESDSDSSYGPILWSRRKKAVNFADHHAIIKGGRNPDGFNSQSHMYIRVGGGYRHSYLYLKAIADELERELEMRRRELAGIAEGGMRAVRTYIRTKSGRLIERIIFMNEADFRAFQEAIASGLDEKSILAKYLSKTEVEGLESYEKDEQVAIKTYVRTKSGRLIERIVYISKSDFDAINRGELDANALLHKRMGLKEGETIEGFQEEKMHYIIAKVRTKSGRLIEKRIAITDEDYRRLKETGDLNAILGKYATLDDDATFESWDKMDKPAALKRMKIMVRTKSGRLVEKTIVMTEAEYEEFLKAGGDAAALQKFVPDGQIESWEKASTLYEGSDCEDANAGDILVDADGNVYEVVVDPVTGKKMKKMIKAAGQVFRTKSGRIITQAEIEKRNNAKRGKRDVNSESDYSYKSVYSAGGTRHVRRKKKNQDGTYQDSESYHSDQDEEGMARRRARRRQRKHGPDSANSYYSVVSAGGTRHVRRKKRNPDGTYGDSESYHSDDSLIFNKAAKALNAERKAKQQKSKQYGGEDSEHSYYSDYSVGGTRKVNRRWVDFFQDRVI</sequence>
<feature type="compositionally biased region" description="Basic residues" evidence="1">
    <location>
        <begin position="450"/>
        <end position="459"/>
    </location>
</feature>
<proteinExistence type="predicted"/>
<dbReference type="AlphaFoldDB" id="A0ABD2PTE6"/>
<accession>A0ABD2PTE6</accession>
<feature type="region of interest" description="Disordered" evidence="1">
    <location>
        <begin position="517"/>
        <end position="538"/>
    </location>
</feature>
<evidence type="ECO:0000256" key="1">
    <source>
        <dbReference type="SAM" id="MobiDB-lite"/>
    </source>
</evidence>
<protein>
    <submittedName>
        <fullName evidence="2">Uncharacterized protein</fullName>
    </submittedName>
</protein>